<feature type="chain" id="PRO_5001487572" description="Secreted protein" evidence="2">
    <location>
        <begin position="27"/>
        <end position="79"/>
    </location>
</feature>
<comment type="caution">
    <text evidence="3">The sequence shown here is derived from an EMBL/GenBank/DDBJ whole genome shotgun (WGS) entry which is preliminary data.</text>
</comment>
<reference evidence="4" key="1">
    <citation type="journal article" date="2015" name="Nat. Genet.">
        <title>The genome and transcriptome of the zoonotic hookworm Ancylostoma ceylanicum identify infection-specific gene families.</title>
        <authorList>
            <person name="Schwarz E.M."/>
            <person name="Hu Y."/>
            <person name="Antoshechkin I."/>
            <person name="Miller M.M."/>
            <person name="Sternberg P.W."/>
            <person name="Aroian R.V."/>
        </authorList>
    </citation>
    <scope>NUCLEOTIDE SEQUENCE</scope>
    <source>
        <strain evidence="4">HY135</strain>
    </source>
</reference>
<name>A0A016TEP4_9BILA</name>
<dbReference type="EMBL" id="JARK01001445">
    <property type="protein sequence ID" value="EYC01181.1"/>
    <property type="molecule type" value="Genomic_DNA"/>
</dbReference>
<feature type="compositionally biased region" description="Polar residues" evidence="1">
    <location>
        <begin position="51"/>
        <end position="60"/>
    </location>
</feature>
<gene>
    <name evidence="3" type="primary">Acey_s0109.g108</name>
    <name evidence="3" type="ORF">Y032_0109g108</name>
</gene>
<keyword evidence="4" id="KW-1185">Reference proteome</keyword>
<dbReference type="AlphaFoldDB" id="A0A016TEP4"/>
<feature type="signal peptide" evidence="2">
    <location>
        <begin position="1"/>
        <end position="26"/>
    </location>
</feature>
<evidence type="ECO:0000256" key="2">
    <source>
        <dbReference type="SAM" id="SignalP"/>
    </source>
</evidence>
<organism evidence="3 4">
    <name type="scientific">Ancylostoma ceylanicum</name>
    <dbReference type="NCBI Taxonomy" id="53326"/>
    <lineage>
        <taxon>Eukaryota</taxon>
        <taxon>Metazoa</taxon>
        <taxon>Ecdysozoa</taxon>
        <taxon>Nematoda</taxon>
        <taxon>Chromadorea</taxon>
        <taxon>Rhabditida</taxon>
        <taxon>Rhabditina</taxon>
        <taxon>Rhabditomorpha</taxon>
        <taxon>Strongyloidea</taxon>
        <taxon>Ancylostomatidae</taxon>
        <taxon>Ancylostomatinae</taxon>
        <taxon>Ancylostoma</taxon>
    </lineage>
</organism>
<feature type="region of interest" description="Disordered" evidence="1">
    <location>
        <begin position="42"/>
        <end position="65"/>
    </location>
</feature>
<proteinExistence type="predicted"/>
<keyword evidence="2" id="KW-0732">Signal</keyword>
<accession>A0A016TEP4</accession>
<evidence type="ECO:0008006" key="5">
    <source>
        <dbReference type="Google" id="ProtNLM"/>
    </source>
</evidence>
<evidence type="ECO:0000313" key="3">
    <source>
        <dbReference type="EMBL" id="EYC01181.1"/>
    </source>
</evidence>
<dbReference type="Proteomes" id="UP000024635">
    <property type="component" value="Unassembled WGS sequence"/>
</dbReference>
<evidence type="ECO:0000256" key="1">
    <source>
        <dbReference type="SAM" id="MobiDB-lite"/>
    </source>
</evidence>
<evidence type="ECO:0000313" key="4">
    <source>
        <dbReference type="Proteomes" id="UP000024635"/>
    </source>
</evidence>
<protein>
    <recommendedName>
        <fullName evidence="5">Secreted protein</fullName>
    </recommendedName>
</protein>
<sequence length="79" mass="8789">MVAVAKNRRLVAFLLATLRPLQFTWPKGSMEGASVDTWSGSGIISARRATPPNQSPQAPASRQDDPPCWGFHLWCRQMH</sequence>